<dbReference type="AlphaFoldDB" id="A0A6C0M3M6"/>
<proteinExistence type="predicted"/>
<dbReference type="Gene3D" id="3.40.1440.10">
    <property type="entry name" value="GIY-YIG endonuclease"/>
    <property type="match status" value="1"/>
</dbReference>
<reference evidence="2" key="1">
    <citation type="journal article" date="2020" name="Nature">
        <title>Giant virus diversity and host interactions through global metagenomics.</title>
        <authorList>
            <person name="Schulz F."/>
            <person name="Roux S."/>
            <person name="Paez-Espino D."/>
            <person name="Jungbluth S."/>
            <person name="Walsh D.A."/>
            <person name="Denef V.J."/>
            <person name="McMahon K.D."/>
            <person name="Konstantinidis K.T."/>
            <person name="Eloe-Fadrosh E.A."/>
            <person name="Kyrpides N.C."/>
            <person name="Woyke T."/>
        </authorList>
    </citation>
    <scope>NUCLEOTIDE SEQUENCE</scope>
    <source>
        <strain evidence="2">GVMAG-S-1035124-57</strain>
    </source>
</reference>
<evidence type="ECO:0000259" key="1">
    <source>
        <dbReference type="PROSITE" id="PS50164"/>
    </source>
</evidence>
<dbReference type="InterPro" id="IPR035901">
    <property type="entry name" value="GIY-YIG_endonuc_sf"/>
</dbReference>
<name>A0A6C0M3M6_9ZZZZ</name>
<accession>A0A6C0M3M6</accession>
<sequence length="292" mass="35162">MRWVYILQCEDNHYYVGHTKRLYRRFWEHQSENGKTLNTSVYAPEKIVAIYKTTVISNFIHYNEKINEYLNDKTVEWKSASALKTLRCWNRNCDEDTTWHDEECNAMAENGIAECLMIHQKDNWKNIRGGKYVRFDINYKYPTNVVMKDLPLCECGLPCDVRKNDDDNYLFFRCAKKNMWDEFKELFNIDDEPCGFYMEYKKDQEIRLSHERRLKKTKELMKNSFWLRNVPICNYDADACENEDECSECCRVHNLITWSDNKIRLCYDCFVERNDELSKKYGLTGRCLIQIE</sequence>
<dbReference type="EMBL" id="MN740637">
    <property type="protein sequence ID" value="QHU36394.1"/>
    <property type="molecule type" value="Genomic_DNA"/>
</dbReference>
<organism evidence="2">
    <name type="scientific">viral metagenome</name>
    <dbReference type="NCBI Taxonomy" id="1070528"/>
    <lineage>
        <taxon>unclassified sequences</taxon>
        <taxon>metagenomes</taxon>
        <taxon>organismal metagenomes</taxon>
    </lineage>
</organism>
<dbReference type="Pfam" id="PF01541">
    <property type="entry name" value="GIY-YIG"/>
    <property type="match status" value="1"/>
</dbReference>
<protein>
    <recommendedName>
        <fullName evidence="1">GIY-YIG domain-containing protein</fullName>
    </recommendedName>
</protein>
<dbReference type="InterPro" id="IPR000305">
    <property type="entry name" value="GIY-YIG_endonuc"/>
</dbReference>
<dbReference type="PROSITE" id="PS50164">
    <property type="entry name" value="GIY_YIG"/>
    <property type="match status" value="1"/>
</dbReference>
<dbReference type="SUPFAM" id="SSF82771">
    <property type="entry name" value="GIY-YIG endonuclease"/>
    <property type="match status" value="1"/>
</dbReference>
<feature type="domain" description="GIY-YIG" evidence="1">
    <location>
        <begin position="1"/>
        <end position="80"/>
    </location>
</feature>
<evidence type="ECO:0000313" key="2">
    <source>
        <dbReference type="EMBL" id="QHU36394.1"/>
    </source>
</evidence>